<dbReference type="PROSITE" id="PS50011">
    <property type="entry name" value="PROTEIN_KINASE_DOM"/>
    <property type="match status" value="1"/>
</dbReference>
<accession>A0A2X0PLZ7</accession>
<organism evidence="3 4">
    <name type="scientific">Microbotryum silenes-dioicae</name>
    <dbReference type="NCBI Taxonomy" id="796604"/>
    <lineage>
        <taxon>Eukaryota</taxon>
        <taxon>Fungi</taxon>
        <taxon>Dikarya</taxon>
        <taxon>Basidiomycota</taxon>
        <taxon>Pucciniomycotina</taxon>
        <taxon>Microbotryomycetes</taxon>
        <taxon>Microbotryales</taxon>
        <taxon>Microbotryaceae</taxon>
        <taxon>Microbotryum</taxon>
    </lineage>
</organism>
<dbReference type="GO" id="GO:0004672">
    <property type="term" value="F:protein kinase activity"/>
    <property type="evidence" value="ECO:0007669"/>
    <property type="project" value="InterPro"/>
</dbReference>
<dbReference type="AlphaFoldDB" id="A0A2X0PLZ7"/>
<dbReference type="STRING" id="796604.A0A2X0PLZ7"/>
<feature type="region of interest" description="Disordered" evidence="1">
    <location>
        <begin position="375"/>
        <end position="402"/>
    </location>
</feature>
<dbReference type="InterPro" id="IPR011009">
    <property type="entry name" value="Kinase-like_dom_sf"/>
</dbReference>
<name>A0A2X0PLZ7_9BASI</name>
<dbReference type="SUPFAM" id="SSF56112">
    <property type="entry name" value="Protein kinase-like (PK-like)"/>
    <property type="match status" value="1"/>
</dbReference>
<proteinExistence type="predicted"/>
<reference evidence="3 4" key="1">
    <citation type="submission" date="2016-11" db="EMBL/GenBank/DDBJ databases">
        <authorList>
            <person name="Jaros S."/>
            <person name="Januszkiewicz K."/>
            <person name="Wedrychowicz H."/>
        </authorList>
    </citation>
    <scope>NUCLEOTIDE SEQUENCE [LARGE SCALE GENOMIC DNA]</scope>
</reference>
<evidence type="ECO:0000259" key="2">
    <source>
        <dbReference type="PROSITE" id="PS50011"/>
    </source>
</evidence>
<feature type="domain" description="Protein kinase" evidence="2">
    <location>
        <begin position="507"/>
        <end position="703"/>
    </location>
</feature>
<evidence type="ECO:0000313" key="4">
    <source>
        <dbReference type="Proteomes" id="UP000249464"/>
    </source>
</evidence>
<dbReference type="EMBL" id="FQNC01000086">
    <property type="protein sequence ID" value="SGZ25972.1"/>
    <property type="molecule type" value="Genomic_DNA"/>
</dbReference>
<dbReference type="Proteomes" id="UP000249464">
    <property type="component" value="Unassembled WGS sequence"/>
</dbReference>
<evidence type="ECO:0000256" key="1">
    <source>
        <dbReference type="SAM" id="MobiDB-lite"/>
    </source>
</evidence>
<gene>
    <name evidence="3" type="primary">BQ5605_C024g09810</name>
    <name evidence="3" type="ORF">BQ5605_C024G09810</name>
</gene>
<keyword evidence="4" id="KW-1185">Reference proteome</keyword>
<sequence length="703" mass="79761">MTSTDEGIFQMPHSLLPETDYLLHSRCCRHDRLNCSVSGEHIPHFEPLPQLDPTWQQPVAAIKDDSLEDRVKKALESFLVEHDLLDRVKGHVEALHRNKLAQGRTICTITPACTATVHDLRIRFFEPLTVALLRRYHGRGLTKEERASRGAEFLGFEPRLGGDAHNQLAAGGITFTMERIRQRRGHPRAKLLSRMVMSFEDDSSFLSFGLKRNLLARGCKFHLYQKDPIPLDLGKKSFGAEGMLNKVSDRLSMILAFLMVSTVERNHQTGQVISPPVRFGMIISTRYVILAEAVVNPTNPKEIGILYSSIFETSHHSHKRVSYPFRFERRSITLMFLADILDYLTEAAAPSPAVIQNLFGATALAETSNRAVRAAKRAWSNDSDHRAERQKKARQSQGSKSSDFPEWVDMWYMEHEVLRPRLSSNVFLGLKSPSPFVLDAVTFEVHPRAELPRRPPSHPPTAAFAGLRPALLAYLSSYLCDRNSSFPGPERSLLNRKDRDPVELPFLDAPQFLARGGFGAVWVARLLRTTSSTKAAGEKDLGWWSVPRLPADAAGHLRGQGQRNSMPTDQPVILKVFYDQIESGIRESLFYEHVFPLLPAKLRAFLPRYYGTYRPDKQRSIVLALGYGGRRLEAADRTTELQEKADAAYRLFYKHGINHGDCEARNILLRDDGSLCLIDWGYATLNFISRQLRWLQTLRFRDR</sequence>
<dbReference type="InterPro" id="IPR000719">
    <property type="entry name" value="Prot_kinase_dom"/>
</dbReference>
<evidence type="ECO:0000313" key="3">
    <source>
        <dbReference type="EMBL" id="SGZ25972.1"/>
    </source>
</evidence>
<dbReference type="GO" id="GO:0005524">
    <property type="term" value="F:ATP binding"/>
    <property type="evidence" value="ECO:0007669"/>
    <property type="project" value="InterPro"/>
</dbReference>
<protein>
    <submittedName>
        <fullName evidence="3">BQ5605_C024g09810 protein</fullName>
    </submittedName>
</protein>